<evidence type="ECO:0008006" key="3">
    <source>
        <dbReference type="Google" id="ProtNLM"/>
    </source>
</evidence>
<sequence length="47" mass="5284">MSKTTDKFSPEVCDRAVRRVFSHEGEYPSRWATIVSISSKIGCAPRP</sequence>
<evidence type="ECO:0000313" key="1">
    <source>
        <dbReference type="EMBL" id="GGO15411.1"/>
    </source>
</evidence>
<organism evidence="1 2">
    <name type="scientific">Iodidimonas muriae</name>
    <dbReference type="NCBI Taxonomy" id="261467"/>
    <lineage>
        <taxon>Bacteria</taxon>
        <taxon>Pseudomonadati</taxon>
        <taxon>Pseudomonadota</taxon>
        <taxon>Alphaproteobacteria</taxon>
        <taxon>Iodidimonadales</taxon>
        <taxon>Iodidimonadaceae</taxon>
        <taxon>Iodidimonas</taxon>
    </lineage>
</organism>
<dbReference type="Proteomes" id="UP000602381">
    <property type="component" value="Unassembled WGS sequence"/>
</dbReference>
<reference evidence="2" key="1">
    <citation type="journal article" date="2019" name="Int. J. Syst. Evol. Microbiol.">
        <title>The Global Catalogue of Microorganisms (GCM) 10K type strain sequencing project: providing services to taxonomists for standard genome sequencing and annotation.</title>
        <authorList>
            <consortium name="The Broad Institute Genomics Platform"/>
            <consortium name="The Broad Institute Genome Sequencing Center for Infectious Disease"/>
            <person name="Wu L."/>
            <person name="Ma J."/>
        </authorList>
    </citation>
    <scope>NUCLEOTIDE SEQUENCE [LARGE SCALE GENOMIC DNA]</scope>
    <source>
        <strain evidence="2">JCM 17843</strain>
    </source>
</reference>
<proteinExistence type="predicted"/>
<evidence type="ECO:0000313" key="2">
    <source>
        <dbReference type="Proteomes" id="UP000602381"/>
    </source>
</evidence>
<dbReference type="Gene3D" id="1.10.10.10">
    <property type="entry name" value="Winged helix-like DNA-binding domain superfamily/Winged helix DNA-binding domain"/>
    <property type="match status" value="1"/>
</dbReference>
<accession>A0ABQ2LGC2</accession>
<comment type="caution">
    <text evidence="1">The sequence shown here is derived from an EMBL/GenBank/DDBJ whole genome shotgun (WGS) entry which is preliminary data.</text>
</comment>
<protein>
    <recommendedName>
        <fullName evidence="3">Transposase</fullName>
    </recommendedName>
</protein>
<name>A0ABQ2LGC2_9PROT</name>
<dbReference type="EMBL" id="BMOV01000009">
    <property type="protein sequence ID" value="GGO15411.1"/>
    <property type="molecule type" value="Genomic_DNA"/>
</dbReference>
<gene>
    <name evidence="1" type="ORF">GCM10007972_23510</name>
</gene>
<dbReference type="InterPro" id="IPR036388">
    <property type="entry name" value="WH-like_DNA-bd_sf"/>
</dbReference>
<keyword evidence="2" id="KW-1185">Reference proteome</keyword>